<reference evidence="1 2" key="1">
    <citation type="journal article" date="2018" name="Sci. Rep.">
        <title>Genomic signatures of local adaptation to the degree of environmental predictability in rotifers.</title>
        <authorList>
            <person name="Franch-Gras L."/>
            <person name="Hahn C."/>
            <person name="Garcia-Roger E.M."/>
            <person name="Carmona M.J."/>
            <person name="Serra M."/>
            <person name="Gomez A."/>
        </authorList>
    </citation>
    <scope>NUCLEOTIDE SEQUENCE [LARGE SCALE GENOMIC DNA]</scope>
    <source>
        <strain evidence="1">HYR1</strain>
    </source>
</reference>
<dbReference type="AlphaFoldDB" id="A0A3M7PDC2"/>
<evidence type="ECO:0000313" key="2">
    <source>
        <dbReference type="Proteomes" id="UP000276133"/>
    </source>
</evidence>
<gene>
    <name evidence="1" type="ORF">BpHYR1_008556</name>
</gene>
<sequence>MRFYKLFLKDIYQTDTLIWTRQYTNVEIKFFNSTLMAHDPELSKDNKSLLYEIKMITNRQTTYEIKKNMD</sequence>
<proteinExistence type="predicted"/>
<keyword evidence="2" id="KW-1185">Reference proteome</keyword>
<dbReference type="Proteomes" id="UP000276133">
    <property type="component" value="Unassembled WGS sequence"/>
</dbReference>
<organism evidence="1 2">
    <name type="scientific">Brachionus plicatilis</name>
    <name type="common">Marine rotifer</name>
    <name type="synonym">Brachionus muelleri</name>
    <dbReference type="NCBI Taxonomy" id="10195"/>
    <lineage>
        <taxon>Eukaryota</taxon>
        <taxon>Metazoa</taxon>
        <taxon>Spiralia</taxon>
        <taxon>Gnathifera</taxon>
        <taxon>Rotifera</taxon>
        <taxon>Eurotatoria</taxon>
        <taxon>Monogononta</taxon>
        <taxon>Pseudotrocha</taxon>
        <taxon>Ploima</taxon>
        <taxon>Brachionidae</taxon>
        <taxon>Brachionus</taxon>
    </lineage>
</organism>
<evidence type="ECO:0000313" key="1">
    <source>
        <dbReference type="EMBL" id="RMZ97095.1"/>
    </source>
</evidence>
<name>A0A3M7PDC2_BRAPC</name>
<accession>A0A3M7PDC2</accession>
<comment type="caution">
    <text evidence="1">The sequence shown here is derived from an EMBL/GenBank/DDBJ whole genome shotgun (WGS) entry which is preliminary data.</text>
</comment>
<dbReference type="EMBL" id="REGN01011652">
    <property type="protein sequence ID" value="RMZ97095.1"/>
    <property type="molecule type" value="Genomic_DNA"/>
</dbReference>
<protein>
    <submittedName>
        <fullName evidence="1">Uncharacterized protein</fullName>
    </submittedName>
</protein>